<evidence type="ECO:0000313" key="2">
    <source>
        <dbReference type="EMBL" id="KAG5278456.1"/>
    </source>
</evidence>
<name>A0AAV6GZK2_9TELE</name>
<sequence>MGAKRDSRQRSKKLQHYSNAVRGTTTGSQQAVQPGPADDTYAGLDLTTRSPDYATLDIVKTSAYGITQTAGQVRSEASDYENITDQRVV</sequence>
<dbReference type="Proteomes" id="UP000823561">
    <property type="component" value="Chromosome 7"/>
</dbReference>
<feature type="compositionally biased region" description="Polar residues" evidence="1">
    <location>
        <begin position="16"/>
        <end position="32"/>
    </location>
</feature>
<proteinExistence type="predicted"/>
<evidence type="ECO:0000313" key="3">
    <source>
        <dbReference type="Proteomes" id="UP000823561"/>
    </source>
</evidence>
<gene>
    <name evidence="2" type="ORF">AALO_G00099170</name>
</gene>
<feature type="region of interest" description="Disordered" evidence="1">
    <location>
        <begin position="1"/>
        <end position="45"/>
    </location>
</feature>
<dbReference type="EMBL" id="JADWDJ010000007">
    <property type="protein sequence ID" value="KAG5278456.1"/>
    <property type="molecule type" value="Genomic_DNA"/>
</dbReference>
<keyword evidence="3" id="KW-1185">Reference proteome</keyword>
<evidence type="ECO:0000256" key="1">
    <source>
        <dbReference type="SAM" id="MobiDB-lite"/>
    </source>
</evidence>
<organism evidence="2 3">
    <name type="scientific">Alosa alosa</name>
    <name type="common">allis shad</name>
    <dbReference type="NCBI Taxonomy" id="278164"/>
    <lineage>
        <taxon>Eukaryota</taxon>
        <taxon>Metazoa</taxon>
        <taxon>Chordata</taxon>
        <taxon>Craniata</taxon>
        <taxon>Vertebrata</taxon>
        <taxon>Euteleostomi</taxon>
        <taxon>Actinopterygii</taxon>
        <taxon>Neopterygii</taxon>
        <taxon>Teleostei</taxon>
        <taxon>Clupei</taxon>
        <taxon>Clupeiformes</taxon>
        <taxon>Clupeoidei</taxon>
        <taxon>Clupeidae</taxon>
        <taxon>Alosa</taxon>
    </lineage>
</organism>
<protein>
    <submittedName>
        <fullName evidence="2">Uncharacterized protein</fullName>
    </submittedName>
</protein>
<feature type="region of interest" description="Disordered" evidence="1">
    <location>
        <begin position="70"/>
        <end position="89"/>
    </location>
</feature>
<accession>A0AAV6GZK2</accession>
<comment type="caution">
    <text evidence="2">The sequence shown here is derived from an EMBL/GenBank/DDBJ whole genome shotgun (WGS) entry which is preliminary data.</text>
</comment>
<dbReference type="AlphaFoldDB" id="A0AAV6GZK2"/>
<reference evidence="2" key="1">
    <citation type="submission" date="2020-10" db="EMBL/GenBank/DDBJ databases">
        <title>Chromosome-scale genome assembly of the Allis shad, Alosa alosa.</title>
        <authorList>
            <person name="Margot Z."/>
            <person name="Christophe K."/>
            <person name="Cabau C."/>
            <person name="Louis A."/>
            <person name="Berthelot C."/>
            <person name="Parey E."/>
            <person name="Roest Crollius H."/>
            <person name="Montfort J."/>
            <person name="Robinson-Rechavi M."/>
            <person name="Bucao C."/>
            <person name="Bouchez O."/>
            <person name="Gislard M."/>
            <person name="Lluch J."/>
            <person name="Milhes M."/>
            <person name="Lampietro C."/>
            <person name="Lopez Roques C."/>
            <person name="Donnadieu C."/>
            <person name="Braasch I."/>
            <person name="Desvignes T."/>
            <person name="Postlethwait J."/>
            <person name="Bobe J."/>
            <person name="Guiguen Y."/>
        </authorList>
    </citation>
    <scope>NUCLEOTIDE SEQUENCE</scope>
    <source>
        <strain evidence="2">M-15738</strain>
        <tissue evidence="2">Blood</tissue>
    </source>
</reference>